<feature type="transmembrane region" description="Helical" evidence="12">
    <location>
        <begin position="15"/>
        <end position="37"/>
    </location>
</feature>
<dbReference type="EMBL" id="ML122268">
    <property type="protein sequence ID" value="RPD59756.1"/>
    <property type="molecule type" value="Genomic_DNA"/>
</dbReference>
<dbReference type="AlphaFoldDB" id="A0A5C2SEK5"/>
<dbReference type="CDD" id="cd08760">
    <property type="entry name" value="Cyt_b561_FRRS1_like"/>
    <property type="match status" value="1"/>
</dbReference>
<reference evidence="14" key="1">
    <citation type="journal article" date="2018" name="Genome Biol. Evol.">
        <title>Genomics and development of Lentinus tigrinus, a white-rot wood-decaying mushroom with dimorphic fruiting bodies.</title>
        <authorList>
            <person name="Wu B."/>
            <person name="Xu Z."/>
            <person name="Knudson A."/>
            <person name="Carlson A."/>
            <person name="Chen N."/>
            <person name="Kovaka S."/>
            <person name="LaButti K."/>
            <person name="Lipzen A."/>
            <person name="Pennachio C."/>
            <person name="Riley R."/>
            <person name="Schakwitz W."/>
            <person name="Umezawa K."/>
            <person name="Ohm R.A."/>
            <person name="Grigoriev I.V."/>
            <person name="Nagy L.G."/>
            <person name="Gibbons J."/>
            <person name="Hibbett D."/>
        </authorList>
    </citation>
    <scope>NUCLEOTIDE SEQUENCE [LARGE SCALE GENOMIC DNA]</scope>
    <source>
        <strain evidence="14">ALCF2SS1-6</strain>
    </source>
</reference>
<evidence type="ECO:0000256" key="2">
    <source>
        <dbReference type="ARBA" id="ARBA00004141"/>
    </source>
</evidence>
<proteinExistence type="predicted"/>
<keyword evidence="7" id="KW-0249">Electron transport</keyword>
<dbReference type="PANTHER" id="PTHR15422">
    <property type="entry name" value="OS05G0565100 PROTEIN"/>
    <property type="match status" value="1"/>
</dbReference>
<evidence type="ECO:0000256" key="10">
    <source>
        <dbReference type="ARBA" id="ARBA00023136"/>
    </source>
</evidence>
<protein>
    <recommendedName>
        <fullName evidence="13">Cytochrome b561 domain-containing protein</fullName>
    </recommendedName>
</protein>
<dbReference type="Pfam" id="PF03188">
    <property type="entry name" value="Cytochrom_B561"/>
    <property type="match status" value="1"/>
</dbReference>
<keyword evidence="5 12" id="KW-0812">Transmembrane</keyword>
<comment type="cofactor">
    <cofactor evidence="1">
        <name>heme b</name>
        <dbReference type="ChEBI" id="CHEBI:60344"/>
    </cofactor>
</comment>
<evidence type="ECO:0000256" key="1">
    <source>
        <dbReference type="ARBA" id="ARBA00001970"/>
    </source>
</evidence>
<gene>
    <name evidence="14" type="ORF">L227DRAFT_586335</name>
</gene>
<feature type="region of interest" description="Disordered" evidence="11">
    <location>
        <begin position="204"/>
        <end position="224"/>
    </location>
</feature>
<evidence type="ECO:0000256" key="8">
    <source>
        <dbReference type="ARBA" id="ARBA00022989"/>
    </source>
</evidence>
<evidence type="ECO:0000256" key="7">
    <source>
        <dbReference type="ARBA" id="ARBA00022982"/>
    </source>
</evidence>
<evidence type="ECO:0000256" key="4">
    <source>
        <dbReference type="ARBA" id="ARBA00022617"/>
    </source>
</evidence>
<dbReference type="Gene3D" id="1.20.120.1770">
    <property type="match status" value="1"/>
</dbReference>
<sequence>MSGLVIPLLPFEKYIIGHAVLCVIGFLGLLPLGALLARYTRTYSPAWFTAHWIVQFAIAGPVIITGVALGIHAVVLAQSGGTNDVHKKWGITIFVLYLAQLAVGATIHYYKPRAWAKGEGRRPFQNYFHAVFGLLIIAFAMFQVRTGFRSEWPAQTGRGPISNGANVFWYVWIILLAIAYFAGLALLFRQFRLEQEARKNNWTEMKQPIAHEGQPSTATDAKTN</sequence>
<keyword evidence="15" id="KW-1185">Reference proteome</keyword>
<dbReference type="PANTHER" id="PTHR15422:SF24">
    <property type="entry name" value="DOMON RELATED DOMAIN-CONTAINING PROTEIN"/>
    <property type="match status" value="1"/>
</dbReference>
<evidence type="ECO:0000256" key="9">
    <source>
        <dbReference type="ARBA" id="ARBA00023004"/>
    </source>
</evidence>
<accession>A0A5C2SEK5</accession>
<comment type="subcellular location">
    <subcellularLocation>
        <location evidence="2">Membrane</location>
        <topology evidence="2">Multi-pass membrane protein</topology>
    </subcellularLocation>
</comment>
<dbReference type="InterPro" id="IPR045150">
    <property type="entry name" value="CYB561D1/2"/>
</dbReference>
<dbReference type="GO" id="GO:0046872">
    <property type="term" value="F:metal ion binding"/>
    <property type="evidence" value="ECO:0007669"/>
    <property type="project" value="UniProtKB-KW"/>
</dbReference>
<dbReference type="PROSITE" id="PS50939">
    <property type="entry name" value="CYTOCHROME_B561"/>
    <property type="match status" value="1"/>
</dbReference>
<keyword evidence="6" id="KW-0479">Metal-binding</keyword>
<evidence type="ECO:0000256" key="12">
    <source>
        <dbReference type="SAM" id="Phobius"/>
    </source>
</evidence>
<evidence type="ECO:0000256" key="3">
    <source>
        <dbReference type="ARBA" id="ARBA00022448"/>
    </source>
</evidence>
<dbReference type="SMART" id="SM00665">
    <property type="entry name" value="B561"/>
    <property type="match status" value="1"/>
</dbReference>
<keyword evidence="10 12" id="KW-0472">Membrane</keyword>
<evidence type="ECO:0000313" key="15">
    <source>
        <dbReference type="Proteomes" id="UP000313359"/>
    </source>
</evidence>
<organism evidence="14 15">
    <name type="scientific">Lentinus tigrinus ALCF2SS1-6</name>
    <dbReference type="NCBI Taxonomy" id="1328759"/>
    <lineage>
        <taxon>Eukaryota</taxon>
        <taxon>Fungi</taxon>
        <taxon>Dikarya</taxon>
        <taxon>Basidiomycota</taxon>
        <taxon>Agaricomycotina</taxon>
        <taxon>Agaricomycetes</taxon>
        <taxon>Polyporales</taxon>
        <taxon>Polyporaceae</taxon>
        <taxon>Lentinus</taxon>
    </lineage>
</organism>
<feature type="domain" description="Cytochrome b561" evidence="13">
    <location>
        <begin position="1"/>
        <end position="187"/>
    </location>
</feature>
<keyword evidence="8 12" id="KW-1133">Transmembrane helix</keyword>
<evidence type="ECO:0000256" key="5">
    <source>
        <dbReference type="ARBA" id="ARBA00022692"/>
    </source>
</evidence>
<dbReference type="GO" id="GO:0016020">
    <property type="term" value="C:membrane"/>
    <property type="evidence" value="ECO:0007669"/>
    <property type="project" value="UniProtKB-SubCell"/>
</dbReference>
<name>A0A5C2SEK5_9APHY</name>
<dbReference type="Proteomes" id="UP000313359">
    <property type="component" value="Unassembled WGS sequence"/>
</dbReference>
<evidence type="ECO:0000256" key="11">
    <source>
        <dbReference type="SAM" id="MobiDB-lite"/>
    </source>
</evidence>
<keyword evidence="3" id="KW-0813">Transport</keyword>
<evidence type="ECO:0000313" key="14">
    <source>
        <dbReference type="EMBL" id="RPD59756.1"/>
    </source>
</evidence>
<dbReference type="InterPro" id="IPR006593">
    <property type="entry name" value="Cyt_b561/ferric_Rdtase_TM"/>
</dbReference>
<keyword evidence="9" id="KW-0408">Iron</keyword>
<evidence type="ECO:0000259" key="13">
    <source>
        <dbReference type="PROSITE" id="PS50939"/>
    </source>
</evidence>
<feature type="transmembrane region" description="Helical" evidence="12">
    <location>
        <begin position="168"/>
        <end position="188"/>
    </location>
</feature>
<keyword evidence="4" id="KW-0349">Heme</keyword>
<feature type="transmembrane region" description="Helical" evidence="12">
    <location>
        <begin position="130"/>
        <end position="148"/>
    </location>
</feature>
<feature type="transmembrane region" description="Helical" evidence="12">
    <location>
        <begin position="49"/>
        <end position="77"/>
    </location>
</feature>
<dbReference type="GO" id="GO:0140575">
    <property type="term" value="F:transmembrane monodehydroascorbate reductase activity"/>
    <property type="evidence" value="ECO:0007669"/>
    <property type="project" value="InterPro"/>
</dbReference>
<feature type="compositionally biased region" description="Polar residues" evidence="11">
    <location>
        <begin position="214"/>
        <end position="224"/>
    </location>
</feature>
<evidence type="ECO:0000256" key="6">
    <source>
        <dbReference type="ARBA" id="ARBA00022723"/>
    </source>
</evidence>
<feature type="transmembrane region" description="Helical" evidence="12">
    <location>
        <begin position="89"/>
        <end position="110"/>
    </location>
</feature>
<dbReference type="STRING" id="1328759.A0A5C2SEK5"/>
<dbReference type="GO" id="GO:0020037">
    <property type="term" value="F:heme binding"/>
    <property type="evidence" value="ECO:0007669"/>
    <property type="project" value="TreeGrafter"/>
</dbReference>
<dbReference type="OrthoDB" id="366214at2759"/>